<evidence type="ECO:0000256" key="4">
    <source>
        <dbReference type="ARBA" id="ARBA00022679"/>
    </source>
</evidence>
<gene>
    <name evidence="5" type="ORF">TAV2_LOCUS5573</name>
</gene>
<keyword evidence="6" id="KW-1185">Reference proteome</keyword>
<evidence type="ECO:0000256" key="3">
    <source>
        <dbReference type="ARBA" id="ARBA00022676"/>
    </source>
</evidence>
<dbReference type="Proteomes" id="UP000836841">
    <property type="component" value="Chromosome 2"/>
</dbReference>
<dbReference type="InterPro" id="IPR036412">
    <property type="entry name" value="HAD-like_sf"/>
</dbReference>
<name>A0AAU9RTK1_THLAR</name>
<keyword evidence="3" id="KW-0328">Glycosyltransferase</keyword>
<evidence type="ECO:0000313" key="6">
    <source>
        <dbReference type="Proteomes" id="UP000836841"/>
    </source>
</evidence>
<dbReference type="GO" id="GO:0005992">
    <property type="term" value="P:trehalose biosynthetic process"/>
    <property type="evidence" value="ECO:0007669"/>
    <property type="project" value="InterPro"/>
</dbReference>
<dbReference type="Gene3D" id="3.40.50.2000">
    <property type="entry name" value="Glycogen Phosphorylase B"/>
    <property type="match status" value="2"/>
</dbReference>
<dbReference type="InterPro" id="IPR001830">
    <property type="entry name" value="Glyco_trans_20"/>
</dbReference>
<organism evidence="5 6">
    <name type="scientific">Thlaspi arvense</name>
    <name type="common">Field penny-cress</name>
    <dbReference type="NCBI Taxonomy" id="13288"/>
    <lineage>
        <taxon>Eukaryota</taxon>
        <taxon>Viridiplantae</taxon>
        <taxon>Streptophyta</taxon>
        <taxon>Embryophyta</taxon>
        <taxon>Tracheophyta</taxon>
        <taxon>Spermatophyta</taxon>
        <taxon>Magnoliopsida</taxon>
        <taxon>eudicotyledons</taxon>
        <taxon>Gunneridae</taxon>
        <taxon>Pentapetalae</taxon>
        <taxon>rosids</taxon>
        <taxon>malvids</taxon>
        <taxon>Brassicales</taxon>
        <taxon>Brassicaceae</taxon>
        <taxon>Thlaspideae</taxon>
        <taxon>Thlaspi</taxon>
    </lineage>
</organism>
<dbReference type="PANTHER" id="PTHR10788">
    <property type="entry name" value="TREHALOSE-6-PHOSPHATE SYNTHASE"/>
    <property type="match status" value="1"/>
</dbReference>
<sequence length="772" mass="87149">MGSKSFGNLLDLAAGDLLDIPQTPRALPRMMTVPGIISDVDGYGISDGESDVIPLPCRERKIIVANFLPLNGKKDSETGKWSFYLDNDSPMLHLKDGFSPETEVIYVGSLKTDVDVAEQDEVSQTLFEEFNCVPTFLPQDVHKKFYLGFCKQQLWPLFHYMLPMCPDHGERFDRSLWQAYVSANKIFADKVMGVINLEEDYIWIHDYHLMVLPTFLRRRFHRVKLGFFLHSPFPSSEIYRTLPVREELLRGLLNCDLIGFHTFDYARHFLSCCCRMLGLEYESKRGHIALDYLGRTVFLKILPIGIHMGRLESVLNLPATSDKLKVIQGKYRGKKVILGVDDMDIFKGLSLKILAFEHLLQQYPSMLGNVVLIQIVNPARGSGKDVQEAKKETYYTVKRINERYGSPGYEPVVLIDRPVPRFEKSAYYAMAECCIVNAVRDGMNLVPYKYTVCRQGTPNMDKSLGLSEDSPRTSTLVLSEFIGCSPSLSGAIRVNPWDVDAVADSIYSALTMSDFEKQLRHKKHYHYISTHDVGYWSRSFSQDLERASRDHYSKRCWGVGWGLGFRLIALSPNFRRLSIEQAVSAYRRSSRRVIFLDYDGTLVPEASIVKDPSAEVITALKSLCSDPNNTIFIVSGRGKVSLSEWLAPCENLGIAAEHGYFTRYGVSKGLVTAKVLSRMIEEEGKAPDFVVCIGDDRSDEEMFESITTTLSSQSSSTSTEIFACTVGRKPSKAKYFLDEVSDVVKLLQGLANTSSPKPRYPSHLRVSFESVV</sequence>
<dbReference type="EMBL" id="OU466858">
    <property type="protein sequence ID" value="CAH2047552.1"/>
    <property type="molecule type" value="Genomic_DNA"/>
</dbReference>
<dbReference type="AlphaFoldDB" id="A0AAU9RTK1"/>
<dbReference type="Gene3D" id="3.40.50.1000">
    <property type="entry name" value="HAD superfamily/HAD-like"/>
    <property type="match status" value="1"/>
</dbReference>
<comment type="similarity">
    <text evidence="2">In the C-terminal section; belongs to the trehalose phosphatase family.</text>
</comment>
<dbReference type="PANTHER" id="PTHR10788:SF81">
    <property type="entry name" value="ALPHA,ALPHA-TREHALOSE-PHOSPHATE SYNTHASE [UDP-FORMING] 10-RELATED"/>
    <property type="match status" value="1"/>
</dbReference>
<dbReference type="FunFam" id="3.40.50.1000:FF:000052">
    <property type="entry name" value="Alpha,alpha-trehalose-phosphate synthase [UDP-forming] 6"/>
    <property type="match status" value="1"/>
</dbReference>
<dbReference type="SUPFAM" id="SSF53756">
    <property type="entry name" value="UDP-Glycosyltransferase/glycogen phosphorylase"/>
    <property type="match status" value="1"/>
</dbReference>
<dbReference type="GO" id="GO:0016757">
    <property type="term" value="F:glycosyltransferase activity"/>
    <property type="evidence" value="ECO:0007669"/>
    <property type="project" value="UniProtKB-KW"/>
</dbReference>
<dbReference type="InterPro" id="IPR023214">
    <property type="entry name" value="HAD_sf"/>
</dbReference>
<evidence type="ECO:0000313" key="5">
    <source>
        <dbReference type="EMBL" id="CAH2047552.1"/>
    </source>
</evidence>
<comment type="similarity">
    <text evidence="1">In the N-terminal section; belongs to the glycosyltransferase 20 family.</text>
</comment>
<evidence type="ECO:0000256" key="2">
    <source>
        <dbReference type="ARBA" id="ARBA00006330"/>
    </source>
</evidence>
<keyword evidence="4" id="KW-0808">Transferase</keyword>
<reference evidence="5 6" key="1">
    <citation type="submission" date="2022-03" db="EMBL/GenBank/DDBJ databases">
        <authorList>
            <person name="Nunn A."/>
            <person name="Chopra R."/>
            <person name="Nunn A."/>
            <person name="Contreras Garrido A."/>
        </authorList>
    </citation>
    <scope>NUCLEOTIDE SEQUENCE [LARGE SCALE GENOMIC DNA]</scope>
</reference>
<dbReference type="InterPro" id="IPR003337">
    <property type="entry name" value="Trehalose_PPase"/>
</dbReference>
<dbReference type="CDD" id="cd03788">
    <property type="entry name" value="GT20_TPS"/>
    <property type="match status" value="1"/>
</dbReference>
<dbReference type="GO" id="GO:0005829">
    <property type="term" value="C:cytosol"/>
    <property type="evidence" value="ECO:0007669"/>
    <property type="project" value="TreeGrafter"/>
</dbReference>
<dbReference type="FunFam" id="3.40.50.2000:FF:000017">
    <property type="entry name" value="alpha,alpha-trehalose-phosphate synthase [UDP-forming] 6"/>
    <property type="match status" value="1"/>
</dbReference>
<dbReference type="SUPFAM" id="SSF56784">
    <property type="entry name" value="HAD-like"/>
    <property type="match status" value="2"/>
</dbReference>
<proteinExistence type="inferred from homology"/>
<evidence type="ECO:0000256" key="1">
    <source>
        <dbReference type="ARBA" id="ARBA00005409"/>
    </source>
</evidence>
<dbReference type="FunFam" id="3.40.50.2000:FF:000010">
    <property type="entry name" value="Alpha,alpha-trehalose-phosphate synthase"/>
    <property type="match status" value="1"/>
</dbReference>
<accession>A0AAU9RTK1</accession>
<protein>
    <submittedName>
        <fullName evidence="5">Uncharacterized protein</fullName>
    </submittedName>
</protein>
<dbReference type="Pfam" id="PF02358">
    <property type="entry name" value="Trehalose_PPase"/>
    <property type="match status" value="2"/>
</dbReference>
<dbReference type="GO" id="GO:0004805">
    <property type="term" value="F:trehalose-phosphatase activity"/>
    <property type="evidence" value="ECO:0007669"/>
    <property type="project" value="TreeGrafter"/>
</dbReference>
<dbReference type="Pfam" id="PF00982">
    <property type="entry name" value="Glyco_transf_20"/>
    <property type="match status" value="1"/>
</dbReference>